<evidence type="ECO:0000313" key="1">
    <source>
        <dbReference type="EMBL" id="SFL56338.1"/>
    </source>
</evidence>
<organism evidence="1 2">
    <name type="scientific">Loktanella salsilacus</name>
    <dbReference type="NCBI Taxonomy" id="195913"/>
    <lineage>
        <taxon>Bacteria</taxon>
        <taxon>Pseudomonadati</taxon>
        <taxon>Pseudomonadota</taxon>
        <taxon>Alphaproteobacteria</taxon>
        <taxon>Rhodobacterales</taxon>
        <taxon>Roseobacteraceae</taxon>
        <taxon>Loktanella</taxon>
    </lineage>
</organism>
<dbReference type="OrthoDB" id="9795405at2"/>
<protein>
    <submittedName>
        <fullName evidence="1">Organic hydroperoxide reductase OsmC/OhrA</fullName>
    </submittedName>
</protein>
<dbReference type="Gene3D" id="3.30.300.20">
    <property type="match status" value="1"/>
</dbReference>
<dbReference type="InterPro" id="IPR052707">
    <property type="entry name" value="OsmC_Ohr_Peroxiredoxin"/>
</dbReference>
<dbReference type="AlphaFoldDB" id="A0A1I4IPQ7"/>
<dbReference type="InterPro" id="IPR036102">
    <property type="entry name" value="OsmC/Ohrsf"/>
</dbReference>
<sequence>MSDLSIQLHWQRAEPALLTGKYSNAHTVQFNSDCDIQVDAAPDWGGDPANTNPEQALASALSSCHMMTFLALAAKAAWPVASYSDHAVAHLGKNAQGQMSVTRIDLRPLVRFDTGFSPSDAELEKMQHRAHRYCFIANTLADSVEINILHPAQTDLMPC</sequence>
<reference evidence="1 2" key="1">
    <citation type="submission" date="2016-10" db="EMBL/GenBank/DDBJ databases">
        <authorList>
            <person name="de Groot N.N."/>
        </authorList>
    </citation>
    <scope>NUCLEOTIDE SEQUENCE [LARGE SCALE GENOMIC DNA]</scope>
    <source>
        <strain evidence="1 2">DSM 16199</strain>
    </source>
</reference>
<keyword evidence="2" id="KW-1185">Reference proteome</keyword>
<dbReference type="RefSeq" id="WP_090191458.1">
    <property type="nucleotide sequence ID" value="NZ_CAXYBM010000001.1"/>
</dbReference>
<dbReference type="GeneID" id="97892981"/>
<evidence type="ECO:0000313" key="2">
    <source>
        <dbReference type="Proteomes" id="UP000199550"/>
    </source>
</evidence>
<accession>A0A1I4IPQ7</accession>
<dbReference type="Proteomes" id="UP000199550">
    <property type="component" value="Unassembled WGS sequence"/>
</dbReference>
<gene>
    <name evidence="1" type="ORF">SAMN04488004_12826</name>
</gene>
<proteinExistence type="predicted"/>
<dbReference type="InterPro" id="IPR003718">
    <property type="entry name" value="OsmC/Ohr_fam"/>
</dbReference>
<dbReference type="STRING" id="195913.SAMN04488004_12826"/>
<dbReference type="PANTHER" id="PTHR42830">
    <property type="entry name" value="OSMOTICALLY INDUCIBLE FAMILY PROTEIN"/>
    <property type="match status" value="1"/>
</dbReference>
<dbReference type="InterPro" id="IPR015946">
    <property type="entry name" value="KH_dom-like_a/b"/>
</dbReference>
<dbReference type="PANTHER" id="PTHR42830:SF2">
    <property type="entry name" value="OSMC_OHR FAMILY PROTEIN"/>
    <property type="match status" value="1"/>
</dbReference>
<dbReference type="Pfam" id="PF02566">
    <property type="entry name" value="OsmC"/>
    <property type="match status" value="1"/>
</dbReference>
<name>A0A1I4IPQ7_9RHOB</name>
<dbReference type="SUPFAM" id="SSF82784">
    <property type="entry name" value="OsmC-like"/>
    <property type="match status" value="1"/>
</dbReference>
<dbReference type="EMBL" id="FOTF01000028">
    <property type="protein sequence ID" value="SFL56338.1"/>
    <property type="molecule type" value="Genomic_DNA"/>
</dbReference>